<evidence type="ECO:0000313" key="2">
    <source>
        <dbReference type="EMBL" id="WPK13647.1"/>
    </source>
</evidence>
<feature type="transmembrane region" description="Helical" evidence="1">
    <location>
        <begin position="29"/>
        <end position="52"/>
    </location>
</feature>
<dbReference type="Proteomes" id="UP001322664">
    <property type="component" value="Chromosome"/>
</dbReference>
<sequence length="97" mass="11087">MKIRYFLYGIMLALGSIIIAFILGDVQKVIRIAGTIGGILLILTMFFSGVFVNGDRLRANLATESSEQKNRRHRYEEIFLFMSLPCLIVAAIFYYIF</sequence>
<protein>
    <submittedName>
        <fullName evidence="2">DUF5316 family protein</fullName>
    </submittedName>
</protein>
<dbReference type="InterPro" id="IPR035167">
    <property type="entry name" value="DUF5316"/>
</dbReference>
<dbReference type="EMBL" id="CP137624">
    <property type="protein sequence ID" value="WPK13647.1"/>
    <property type="molecule type" value="Genomic_DNA"/>
</dbReference>
<evidence type="ECO:0000313" key="3">
    <source>
        <dbReference type="Proteomes" id="UP001322664"/>
    </source>
</evidence>
<proteinExistence type="predicted"/>
<feature type="transmembrane region" description="Helical" evidence="1">
    <location>
        <begin position="78"/>
        <end position="96"/>
    </location>
</feature>
<accession>A0ABZ0RZG4</accession>
<dbReference type="Pfam" id="PF17247">
    <property type="entry name" value="DUF5316"/>
    <property type="match status" value="1"/>
</dbReference>
<keyword evidence="1" id="KW-0812">Transmembrane</keyword>
<feature type="transmembrane region" description="Helical" evidence="1">
    <location>
        <begin position="5"/>
        <end position="23"/>
    </location>
</feature>
<name>A0ABZ0RZG4_9BACI</name>
<evidence type="ECO:0000256" key="1">
    <source>
        <dbReference type="SAM" id="Phobius"/>
    </source>
</evidence>
<keyword evidence="1" id="KW-0472">Membrane</keyword>
<keyword evidence="3" id="KW-1185">Reference proteome</keyword>
<reference evidence="2 3" key="1">
    <citation type="submission" date="2023-09" db="EMBL/GenBank/DDBJ databases">
        <authorList>
            <person name="Page C.A."/>
            <person name="Perez-Diaz I.M."/>
        </authorList>
    </citation>
    <scope>NUCLEOTIDE SEQUENCE [LARGE SCALE GENOMIC DNA]</scope>
    <source>
        <strain evidence="2 3">Ll15</strain>
    </source>
</reference>
<keyword evidence="1" id="KW-1133">Transmembrane helix</keyword>
<gene>
    <name evidence="2" type="ORF">R6U77_08290</name>
</gene>
<dbReference type="RefSeq" id="WP_293929774.1">
    <property type="nucleotide sequence ID" value="NZ_CP137624.1"/>
</dbReference>
<organism evidence="2 3">
    <name type="scientific">Lysinibacillus louembei</name>
    <dbReference type="NCBI Taxonomy" id="1470088"/>
    <lineage>
        <taxon>Bacteria</taxon>
        <taxon>Bacillati</taxon>
        <taxon>Bacillota</taxon>
        <taxon>Bacilli</taxon>
        <taxon>Bacillales</taxon>
        <taxon>Bacillaceae</taxon>
        <taxon>Lysinibacillus</taxon>
    </lineage>
</organism>